<dbReference type="EMBL" id="JAIZAY010000018">
    <property type="protein sequence ID" value="KAJ8024966.1"/>
    <property type="molecule type" value="Genomic_DNA"/>
</dbReference>
<dbReference type="SUPFAM" id="SSF53335">
    <property type="entry name" value="S-adenosyl-L-methionine-dependent methyltransferases"/>
    <property type="match status" value="1"/>
</dbReference>
<dbReference type="GO" id="GO:0008175">
    <property type="term" value="F:tRNA methyltransferase activity"/>
    <property type="evidence" value="ECO:0007669"/>
    <property type="project" value="TreeGrafter"/>
</dbReference>
<keyword evidence="7" id="KW-0489">Methyltransferase</keyword>
<keyword evidence="9" id="KW-0949">S-adenosyl-L-methionine</keyword>
<accession>A0A9Q1BEM6</accession>
<evidence type="ECO:0000256" key="12">
    <source>
        <dbReference type="ARBA" id="ARBA00030847"/>
    </source>
</evidence>
<comment type="catalytic activity">
    <reaction evidence="13">
        <text>7-[(3S)-(3-amino-3-methoxycarbonyl)propyl]wyosine(37) in tRNA(Phe) + S-adenosyl-L-methionine + CO2 = wybutosine(37) in tRNA(Phe) + S-adenosyl-L-homocysteine + 2 H(+)</text>
        <dbReference type="Rhea" id="RHEA:37119"/>
        <dbReference type="Rhea" id="RHEA-COMP:11844"/>
        <dbReference type="Rhea" id="RHEA-COMP:11847"/>
        <dbReference type="ChEBI" id="CHEBI:15378"/>
        <dbReference type="ChEBI" id="CHEBI:16526"/>
        <dbReference type="ChEBI" id="CHEBI:57856"/>
        <dbReference type="ChEBI" id="CHEBI:59789"/>
        <dbReference type="ChEBI" id="CHEBI:73544"/>
        <dbReference type="ChEBI" id="CHEBI:74275"/>
        <dbReference type="EC" id="2.3.1.231"/>
    </reaction>
</comment>
<dbReference type="InterPro" id="IPR015915">
    <property type="entry name" value="Kelch-typ_b-propeller"/>
</dbReference>
<gene>
    <name evidence="14" type="ORF">HOLleu_35034</name>
</gene>
<evidence type="ECO:0000313" key="14">
    <source>
        <dbReference type="EMBL" id="KAJ8024966.1"/>
    </source>
</evidence>
<keyword evidence="15" id="KW-1185">Reference proteome</keyword>
<evidence type="ECO:0000256" key="11">
    <source>
        <dbReference type="ARBA" id="ARBA00029750"/>
    </source>
</evidence>
<comment type="caution">
    <text evidence="14">The sequence shown here is derived from an EMBL/GenBank/DDBJ whole genome shotgun (WGS) entry which is preliminary data.</text>
</comment>
<evidence type="ECO:0000256" key="13">
    <source>
        <dbReference type="ARBA" id="ARBA00049250"/>
    </source>
</evidence>
<dbReference type="Pfam" id="PF24681">
    <property type="entry name" value="Kelch_KLHDC2_KLHL20_DRC7"/>
    <property type="match status" value="1"/>
</dbReference>
<keyword evidence="10" id="KW-0819">tRNA processing</keyword>
<comment type="similarity">
    <text evidence="3">Belongs to the methyltransferase superfamily. LCMT family.</text>
</comment>
<dbReference type="FunFam" id="3.40.50.150:FF:000207">
    <property type="entry name" value="Leucine carboxyl methyltransferase 2"/>
    <property type="match status" value="1"/>
</dbReference>
<dbReference type="InterPro" id="IPR007213">
    <property type="entry name" value="Ppm1/Ppm2/Tcmp"/>
</dbReference>
<protein>
    <recommendedName>
        <fullName evidence="6">tRNA wybutosine-synthesizing protein 4</fullName>
        <ecNumber evidence="5">2.1.1.290</ecNumber>
        <ecNumber evidence="4">2.3.1.231</ecNumber>
    </recommendedName>
    <alternativeName>
        <fullName evidence="12">tRNA(Phe) (7-(3-amino-3-(methoxycarbonyl)propyl)wyosine(37)-N)-methoxycarbonyltransferase</fullName>
    </alternativeName>
    <alternativeName>
        <fullName evidence="11">tRNA(Phe) (7-(3-amino-3-carboxypropyl)wyosine(37)-O)-methyltransferase</fullName>
    </alternativeName>
</protein>
<dbReference type="AlphaFoldDB" id="A0A9Q1BEM6"/>
<dbReference type="InterPro" id="IPR029063">
    <property type="entry name" value="SAM-dependent_MTases_sf"/>
</dbReference>
<proteinExistence type="inferred from homology"/>
<evidence type="ECO:0000256" key="9">
    <source>
        <dbReference type="ARBA" id="ARBA00022691"/>
    </source>
</evidence>
<dbReference type="EC" id="2.3.1.231" evidence="4"/>
<dbReference type="GO" id="GO:0031591">
    <property type="term" value="P:wybutosine biosynthetic process"/>
    <property type="evidence" value="ECO:0007669"/>
    <property type="project" value="TreeGrafter"/>
</dbReference>
<evidence type="ECO:0000256" key="1">
    <source>
        <dbReference type="ARBA" id="ARBA00001806"/>
    </source>
</evidence>
<reference evidence="14" key="1">
    <citation type="submission" date="2021-10" db="EMBL/GenBank/DDBJ databases">
        <title>Tropical sea cucumber genome reveals ecological adaptation and Cuvierian tubules defense mechanism.</title>
        <authorList>
            <person name="Chen T."/>
        </authorList>
    </citation>
    <scope>NUCLEOTIDE SEQUENCE</scope>
    <source>
        <strain evidence="14">Nanhai2018</strain>
        <tissue evidence="14">Muscle</tissue>
    </source>
</reference>
<dbReference type="Gene3D" id="3.40.50.150">
    <property type="entry name" value="Vaccinia Virus protein VP39"/>
    <property type="match status" value="1"/>
</dbReference>
<dbReference type="SUPFAM" id="SSF117281">
    <property type="entry name" value="Kelch motif"/>
    <property type="match status" value="1"/>
</dbReference>
<name>A0A9Q1BEM6_HOLLE</name>
<dbReference type="PANTHER" id="PTHR46529:SF1">
    <property type="entry name" value="TRNA WYBUTOSINE-SYNTHESIZING PROTEIN 4"/>
    <property type="match status" value="1"/>
</dbReference>
<dbReference type="Pfam" id="PF04072">
    <property type="entry name" value="LCM"/>
    <property type="match status" value="1"/>
</dbReference>
<dbReference type="Proteomes" id="UP001152320">
    <property type="component" value="Chromosome 18"/>
</dbReference>
<keyword evidence="8" id="KW-0808">Transferase</keyword>
<comment type="catalytic activity">
    <reaction evidence="1">
        <text>7-[(3S)-3-amino-3-carboxypropyl]wyosine(37) in tRNA(Phe) + S-adenosyl-L-methionine = 7-[(3S)-(3-amino-3-methoxycarbonyl)propyl]wyosine(37) in tRNA(Phe) + S-adenosyl-L-homocysteine</text>
        <dbReference type="Rhea" id="RHEA:36903"/>
        <dbReference type="Rhea" id="RHEA-COMP:10379"/>
        <dbReference type="Rhea" id="RHEA-COMP:11844"/>
        <dbReference type="ChEBI" id="CHEBI:57856"/>
        <dbReference type="ChEBI" id="CHEBI:59789"/>
        <dbReference type="ChEBI" id="CHEBI:73543"/>
        <dbReference type="ChEBI" id="CHEBI:74275"/>
        <dbReference type="EC" id="2.1.1.290"/>
    </reaction>
</comment>
<dbReference type="OrthoDB" id="203237at2759"/>
<evidence type="ECO:0000256" key="10">
    <source>
        <dbReference type="ARBA" id="ARBA00022694"/>
    </source>
</evidence>
<evidence type="ECO:0000256" key="7">
    <source>
        <dbReference type="ARBA" id="ARBA00022603"/>
    </source>
</evidence>
<sequence>MPRSAKEKNEAAVQGTNDSSIISKCSVCTQGYFQDDFLKYMVARQTRRAPLINKGYYIRAKAIDSSLQHFLKALKGQTVQIVSLGAGFDAAYFRLQDASLLSDAHFVEVDFPDVVSRKASTICSTDSLSHLLVEPVFHHEDPIIKQHGGVFISSNNYHLLGVNLDDLESFHYFLMHCGCDPDKPTLFLSECVITYMDVKRSDALIEFCARTFQNAVFICYEQIIPNDAFGLVMMNHFRKLGSPLKAITKYPTLRDHQGRYLNKGWVETQVIDMNEFYFSLGEDERGRVEMLEPFDEFEEWHLKCNHYILVLASKGSCGQVFQTFMPNREKLDDSDKVSSTCCLQVQRGLETDSGRTISCFGHGGDYSLGTGILICGGFGDQDGCHQRLNRLQLLDVDTADVSPVQAEEGTVSPGPRMHHTITWIGNNGFFVFGGRTSPTKPCQQTLLLSLKRGLDITWTYMSKVISAGDVCPPSRWRHSATFIKHNKKEGVVIFGGKDLSSVFSDCYLWNCNDYSWQEFSAVGGIPEARHSHTANLWEDSLVVACGLGKDSRPLHSIHLLDLESWMWKEFEAFPAIRPRYSHSANVHQGHLLLVGGVYLHGSVLPTVTRINLITGAWKEFRLVPDDPEIPLMLHNHISFIHKDTLLILGGGGNCFSFGTHLNASPVSICLDWSKSLVKEKDAAKP</sequence>
<dbReference type="PANTHER" id="PTHR46529">
    <property type="entry name" value="TRNA WYBUTOSINE-SYNTHESIZING PROTEIN 4"/>
    <property type="match status" value="1"/>
</dbReference>
<evidence type="ECO:0000256" key="4">
    <source>
        <dbReference type="ARBA" id="ARBA00012155"/>
    </source>
</evidence>
<organism evidence="14 15">
    <name type="scientific">Holothuria leucospilota</name>
    <name type="common">Black long sea cucumber</name>
    <name type="synonym">Mertensiothuria leucospilota</name>
    <dbReference type="NCBI Taxonomy" id="206669"/>
    <lineage>
        <taxon>Eukaryota</taxon>
        <taxon>Metazoa</taxon>
        <taxon>Echinodermata</taxon>
        <taxon>Eleutherozoa</taxon>
        <taxon>Echinozoa</taxon>
        <taxon>Holothuroidea</taxon>
        <taxon>Aspidochirotacea</taxon>
        <taxon>Aspidochirotida</taxon>
        <taxon>Holothuriidae</taxon>
        <taxon>Holothuria</taxon>
    </lineage>
</organism>
<evidence type="ECO:0000313" key="15">
    <source>
        <dbReference type="Proteomes" id="UP001152320"/>
    </source>
</evidence>
<comment type="pathway">
    <text evidence="2">tRNA modification; wybutosine-tRNA(Phe) biosynthesis.</text>
</comment>
<dbReference type="Gene3D" id="2.120.10.80">
    <property type="entry name" value="Kelch-type beta propeller"/>
    <property type="match status" value="2"/>
</dbReference>
<evidence type="ECO:0000256" key="2">
    <source>
        <dbReference type="ARBA" id="ARBA00004797"/>
    </source>
</evidence>
<evidence type="ECO:0000256" key="8">
    <source>
        <dbReference type="ARBA" id="ARBA00022679"/>
    </source>
</evidence>
<dbReference type="EC" id="2.1.1.290" evidence="5"/>
<evidence type="ECO:0000256" key="3">
    <source>
        <dbReference type="ARBA" id="ARBA00010703"/>
    </source>
</evidence>
<evidence type="ECO:0000256" key="6">
    <source>
        <dbReference type="ARBA" id="ARBA00018045"/>
    </source>
</evidence>
<evidence type="ECO:0000256" key="5">
    <source>
        <dbReference type="ARBA" id="ARBA00012779"/>
    </source>
</evidence>
<dbReference type="GO" id="GO:0030488">
    <property type="term" value="P:tRNA methylation"/>
    <property type="evidence" value="ECO:0007669"/>
    <property type="project" value="TreeGrafter"/>
</dbReference>